<dbReference type="Proteomes" id="UP000243876">
    <property type="component" value="Unassembled WGS sequence"/>
</dbReference>
<gene>
    <name evidence="2" type="primary">SPOSA6832_01885</name>
</gene>
<feature type="region of interest" description="Disordered" evidence="1">
    <location>
        <begin position="195"/>
        <end position="290"/>
    </location>
</feature>
<feature type="compositionally biased region" description="Acidic residues" evidence="1">
    <location>
        <begin position="552"/>
        <end position="565"/>
    </location>
</feature>
<feature type="compositionally biased region" description="Low complexity" evidence="1">
    <location>
        <begin position="384"/>
        <end position="404"/>
    </location>
</feature>
<name>A0A0D6EK56_SPOSA</name>
<sequence length="707" mass="75213">MSDLPMYYDSPDSDGFDSDSADHCSFPLSRSHAARPLTSNRGNKLAPSAPFTRISKLGHHAHVDAGFHDPLLDGPSSLAGPASRMQKRRKLNDLAPTSSTNGFPVAPNLHLVPRPLIAGEPDSPFPSFLPPVPQSPLDLVLLPSMQHTLGPKNPTFMLLGQSTTGLIEQEQELVAALSGVCRGLRGEGFEWRWEGDEERRRERDEQRRKFEEEEAKKEEEEEAEASRRREEEDEKARQEAERVQQLQQREQEQAMEVDQRQPHYLPSAEEHPTPVDSNASFEASGVKPEPETPVLQAAVAPGIAAAQAASVSAAERTTPAPVANGEGQEMGAEQEPGSGRDVEMAPVDEPASTSTISTNEHVSAAPPSVIGPSGPPPAIDENVSTLALPALPDPASTSSDAAAPQPVATSADVPVPSVVAEHSTNGAAEPTSAAESKSPSDQTPQPRGNGPADGALAAPLSPATPANDEQQRPASPNPAGYGTPAPPAEPATPALDGADADPSASQPPGNNPEEDEPSLRRRSGRVASRATVPHTRSRNSSPEGGGDYLSGSEDEALGVDSSEDEPLARRAEGGGKRKRVAEEDLPEYAARLVDPELYVRSLFVSEGQVELEKCVQGPQGLVGTGQMESLSPNEQEALVHDCLTDLHRFLADTLEYRARLGEIRDGVLGVERRRKGMWKVVRTVAMDWLEEEAAGAGVDTHAGGGFE</sequence>
<feature type="compositionally biased region" description="Low complexity" evidence="1">
    <location>
        <begin position="455"/>
        <end position="466"/>
    </location>
</feature>
<organism evidence="2 3">
    <name type="scientific">Sporidiobolus salmonicolor</name>
    <name type="common">Yeast-like fungus</name>
    <name type="synonym">Sporobolomyces salmonicolor</name>
    <dbReference type="NCBI Taxonomy" id="5005"/>
    <lineage>
        <taxon>Eukaryota</taxon>
        <taxon>Fungi</taxon>
        <taxon>Dikarya</taxon>
        <taxon>Basidiomycota</taxon>
        <taxon>Pucciniomycotina</taxon>
        <taxon>Microbotryomycetes</taxon>
        <taxon>Sporidiobolales</taxon>
        <taxon>Sporidiobolaceae</taxon>
        <taxon>Sporobolomyces</taxon>
    </lineage>
</organism>
<dbReference type="OrthoDB" id="2538000at2759"/>
<keyword evidence="3" id="KW-1185">Reference proteome</keyword>
<feature type="region of interest" description="Disordered" evidence="1">
    <location>
        <begin position="307"/>
        <end position="580"/>
    </location>
</feature>
<proteinExistence type="predicted"/>
<protein>
    <submittedName>
        <fullName evidence="2">SPOSA6832_01885-mRNA-1:cds</fullName>
    </submittedName>
</protein>
<evidence type="ECO:0000313" key="2">
    <source>
        <dbReference type="EMBL" id="CEQ40281.1"/>
    </source>
</evidence>
<evidence type="ECO:0000313" key="3">
    <source>
        <dbReference type="Proteomes" id="UP000243876"/>
    </source>
</evidence>
<feature type="region of interest" description="Disordered" evidence="1">
    <location>
        <begin position="1"/>
        <end position="21"/>
    </location>
</feature>
<dbReference type="EMBL" id="CENE01000006">
    <property type="protein sequence ID" value="CEQ40281.1"/>
    <property type="molecule type" value="Genomic_DNA"/>
</dbReference>
<evidence type="ECO:0000256" key="1">
    <source>
        <dbReference type="SAM" id="MobiDB-lite"/>
    </source>
</evidence>
<reference evidence="3" key="1">
    <citation type="submission" date="2015-02" db="EMBL/GenBank/DDBJ databases">
        <authorList>
            <person name="Gon?alves P."/>
        </authorList>
    </citation>
    <scope>NUCLEOTIDE SEQUENCE [LARGE SCALE GENOMIC DNA]</scope>
</reference>
<dbReference type="AlphaFoldDB" id="A0A0D6EK56"/>
<feature type="compositionally biased region" description="Basic and acidic residues" evidence="1">
    <location>
        <begin position="249"/>
        <end position="261"/>
    </location>
</feature>
<feature type="compositionally biased region" description="Low complexity" evidence="1">
    <location>
        <begin position="362"/>
        <end position="372"/>
    </location>
</feature>
<feature type="compositionally biased region" description="Basic and acidic residues" evidence="1">
    <location>
        <begin position="195"/>
        <end position="242"/>
    </location>
</feature>
<feature type="compositionally biased region" description="Polar residues" evidence="1">
    <location>
        <begin position="351"/>
        <end position="361"/>
    </location>
</feature>
<accession>A0A0D6EK56</accession>
<feature type="compositionally biased region" description="Polar residues" evidence="1">
    <location>
        <begin position="433"/>
        <end position="446"/>
    </location>
</feature>
<feature type="compositionally biased region" description="Basic and acidic residues" evidence="1">
    <location>
        <begin position="566"/>
        <end position="575"/>
    </location>
</feature>